<keyword evidence="3" id="KW-1185">Reference proteome</keyword>
<evidence type="ECO:0000313" key="2">
    <source>
        <dbReference type="EMBL" id="KAG6522042.1"/>
    </source>
</evidence>
<gene>
    <name evidence="2" type="ORF">ZIOFF_019176</name>
</gene>
<proteinExistence type="predicted"/>
<feature type="region of interest" description="Disordered" evidence="1">
    <location>
        <begin position="29"/>
        <end position="75"/>
    </location>
</feature>
<organism evidence="2 3">
    <name type="scientific">Zingiber officinale</name>
    <name type="common">Ginger</name>
    <name type="synonym">Amomum zingiber</name>
    <dbReference type="NCBI Taxonomy" id="94328"/>
    <lineage>
        <taxon>Eukaryota</taxon>
        <taxon>Viridiplantae</taxon>
        <taxon>Streptophyta</taxon>
        <taxon>Embryophyta</taxon>
        <taxon>Tracheophyta</taxon>
        <taxon>Spermatophyta</taxon>
        <taxon>Magnoliopsida</taxon>
        <taxon>Liliopsida</taxon>
        <taxon>Zingiberales</taxon>
        <taxon>Zingiberaceae</taxon>
        <taxon>Zingiber</taxon>
    </lineage>
</organism>
<dbReference type="AlphaFoldDB" id="A0A8J5LBH4"/>
<protein>
    <submittedName>
        <fullName evidence="2">Uncharacterized protein</fullName>
    </submittedName>
</protein>
<dbReference type="PANTHER" id="PTHR33696:SF3">
    <property type="entry name" value="FLZ-TYPE DOMAIN-CONTAINING PROTEIN"/>
    <property type="match status" value="1"/>
</dbReference>
<evidence type="ECO:0000313" key="3">
    <source>
        <dbReference type="Proteomes" id="UP000734854"/>
    </source>
</evidence>
<evidence type="ECO:0000256" key="1">
    <source>
        <dbReference type="SAM" id="MobiDB-lite"/>
    </source>
</evidence>
<accession>A0A8J5LBH4</accession>
<name>A0A8J5LBH4_ZINOF</name>
<comment type="caution">
    <text evidence="2">The sequence shown here is derived from an EMBL/GenBank/DDBJ whole genome shotgun (WGS) entry which is preliminary data.</text>
</comment>
<dbReference type="PANTHER" id="PTHR33696">
    <property type="entry name" value="T22J18.15-RELATED"/>
    <property type="match status" value="1"/>
</dbReference>
<sequence>MSLHKNMSKSYSLVNIPFSWENQPGISKVIPQEEDDDDNKGNTVLSPMQGLNPEQDEKPKLIKLPPPPCQKRPQQPLHGGAIYVPLPPCAFQSMPMTIMTTEGGGGDPFLAAYMECTKSRRRKMDAWSKIRKRISLGFGCGSKWACEVKEDTMIRLHHQDQY</sequence>
<reference evidence="2 3" key="1">
    <citation type="submission" date="2020-08" db="EMBL/GenBank/DDBJ databases">
        <title>Plant Genome Project.</title>
        <authorList>
            <person name="Zhang R.-G."/>
        </authorList>
    </citation>
    <scope>NUCLEOTIDE SEQUENCE [LARGE SCALE GENOMIC DNA]</scope>
    <source>
        <tissue evidence="2">Rhizome</tissue>
    </source>
</reference>
<dbReference type="EMBL" id="JACMSC010000005">
    <property type="protein sequence ID" value="KAG6522042.1"/>
    <property type="molecule type" value="Genomic_DNA"/>
</dbReference>
<dbReference type="Proteomes" id="UP000734854">
    <property type="component" value="Unassembled WGS sequence"/>
</dbReference>